<dbReference type="EMBL" id="AJIL01000016">
    <property type="protein sequence ID" value="KNF03678.1"/>
    <property type="molecule type" value="Genomic_DNA"/>
</dbReference>
<organism evidence="5 6">
    <name type="scientific">Puccinia striiformis f. sp. tritici PST-78</name>
    <dbReference type="NCBI Taxonomy" id="1165861"/>
    <lineage>
        <taxon>Eukaryota</taxon>
        <taxon>Fungi</taxon>
        <taxon>Dikarya</taxon>
        <taxon>Basidiomycota</taxon>
        <taxon>Pucciniomycotina</taxon>
        <taxon>Pucciniomycetes</taxon>
        <taxon>Pucciniales</taxon>
        <taxon>Pucciniaceae</taxon>
        <taxon>Puccinia</taxon>
    </lineage>
</organism>
<evidence type="ECO:0000256" key="1">
    <source>
        <dbReference type="ARBA" id="ARBA00004123"/>
    </source>
</evidence>
<dbReference type="AlphaFoldDB" id="A0A0L0VWN3"/>
<comment type="subcellular location">
    <subcellularLocation>
        <location evidence="1">Nucleus</location>
    </subcellularLocation>
</comment>
<dbReference type="OrthoDB" id="10260285at2759"/>
<feature type="region of interest" description="Disordered" evidence="4">
    <location>
        <begin position="108"/>
        <end position="157"/>
    </location>
</feature>
<dbReference type="GO" id="GO:0006368">
    <property type="term" value="P:transcription elongation by RNA polymerase II"/>
    <property type="evidence" value="ECO:0007669"/>
    <property type="project" value="InterPro"/>
</dbReference>
<dbReference type="GO" id="GO:0016593">
    <property type="term" value="C:Cdc73/Paf1 complex"/>
    <property type="evidence" value="ECO:0007669"/>
    <property type="project" value="InterPro"/>
</dbReference>
<dbReference type="GO" id="GO:0003682">
    <property type="term" value="F:chromatin binding"/>
    <property type="evidence" value="ECO:0007669"/>
    <property type="project" value="TreeGrafter"/>
</dbReference>
<evidence type="ECO:0000256" key="4">
    <source>
        <dbReference type="SAM" id="MobiDB-lite"/>
    </source>
</evidence>
<dbReference type="GO" id="GO:0000993">
    <property type="term" value="F:RNA polymerase II complex binding"/>
    <property type="evidence" value="ECO:0007669"/>
    <property type="project" value="TreeGrafter"/>
</dbReference>
<name>A0A0L0VWN3_9BASI</name>
<evidence type="ECO:0000313" key="6">
    <source>
        <dbReference type="Proteomes" id="UP000054564"/>
    </source>
</evidence>
<dbReference type="InterPro" id="IPR007133">
    <property type="entry name" value="RNA_pol_II-assoc_Paf1"/>
</dbReference>
<dbReference type="PANTHER" id="PTHR23188">
    <property type="entry name" value="RNA POLYMERASE II-ASSOCIATED FACTOR 1 HOMOLOG"/>
    <property type="match status" value="1"/>
</dbReference>
<evidence type="ECO:0000313" key="5">
    <source>
        <dbReference type="EMBL" id="KNF03678.1"/>
    </source>
</evidence>
<comment type="caution">
    <text evidence="5">The sequence shown here is derived from an EMBL/GenBank/DDBJ whole genome shotgun (WGS) entry which is preliminary data.</text>
</comment>
<dbReference type="Pfam" id="PF03985">
    <property type="entry name" value="Paf1"/>
    <property type="match status" value="1"/>
</dbReference>
<evidence type="ECO:0000256" key="3">
    <source>
        <dbReference type="ARBA" id="ARBA00023242"/>
    </source>
</evidence>
<feature type="region of interest" description="Disordered" evidence="4">
    <location>
        <begin position="314"/>
        <end position="334"/>
    </location>
</feature>
<accession>A0A0L0VWN3</accession>
<feature type="compositionally biased region" description="Polar residues" evidence="4">
    <location>
        <begin position="117"/>
        <end position="135"/>
    </location>
</feature>
<dbReference type="Proteomes" id="UP000054564">
    <property type="component" value="Unassembled WGS sequence"/>
</dbReference>
<protein>
    <submittedName>
        <fullName evidence="5">Uncharacterized protein</fullName>
    </submittedName>
</protein>
<proteinExistence type="inferred from homology"/>
<dbReference type="PANTHER" id="PTHR23188:SF12">
    <property type="entry name" value="RNA POLYMERASE II-ASSOCIATED FACTOR 1 HOMOLOG"/>
    <property type="match status" value="1"/>
</dbReference>
<feature type="compositionally biased region" description="Low complexity" evidence="4">
    <location>
        <begin position="136"/>
        <end position="153"/>
    </location>
</feature>
<keyword evidence="3" id="KW-0539">Nucleus</keyword>
<gene>
    <name evidence="5" type="ORF">PSTG_03198</name>
</gene>
<feature type="compositionally biased region" description="Acidic residues" evidence="4">
    <location>
        <begin position="316"/>
        <end position="332"/>
    </location>
</feature>
<sequence>MSKKTAASPLLIRQRYQNPFPPPPFPPKLLHISTDPSRYAGYRFLRNLEKEREVPVISDADLGMPIELGIEADGTYGLGAYWEGDRAGICPEPNAARALLDPEDLALLAEPPPAPGSSISITNGSSQNQTLTVQGASHPSASGSGSSIPSSVHIPDRRKTEVSWLRRTEYFNDVQHKSRDSINNQKSRAQVPVLPKTKTERLAEIHSTFDAIANAPIQTLKHPTKPHLKAVEAFDLLPNESNWANTYDFYRFQENPTDRPDQSSSMSNLPDVRLEHAIIRPMTPKVGGPRLAYFLPESSDGVKNYKRIKEEKKMIDEEDQADEDIKDGDPEAAPEPVNELRFVRDYEISQQRPLNQYLLIFDDGQASGRRKAAYFNPVGNFRTLRKRRPKPNEPAQFDGEEETPWDGISVLLSTDPGAISSIKAVRKELLAPVSQPSGL</sequence>
<comment type="similarity">
    <text evidence="2">Belongs to the PAF1 family.</text>
</comment>
<keyword evidence="6" id="KW-1185">Reference proteome</keyword>
<evidence type="ECO:0000256" key="2">
    <source>
        <dbReference type="ARBA" id="ARBA00007560"/>
    </source>
</evidence>
<dbReference type="STRING" id="1165861.A0A0L0VWN3"/>
<reference evidence="6" key="1">
    <citation type="submission" date="2014-03" db="EMBL/GenBank/DDBJ databases">
        <title>The Genome Sequence of Puccinia striiformis f. sp. tritici PST-78.</title>
        <authorList>
            <consortium name="The Broad Institute Genome Sequencing Platform"/>
            <person name="Cuomo C."/>
            <person name="Hulbert S."/>
            <person name="Chen X."/>
            <person name="Walker B."/>
            <person name="Young S.K."/>
            <person name="Zeng Q."/>
            <person name="Gargeya S."/>
            <person name="Fitzgerald M."/>
            <person name="Haas B."/>
            <person name="Abouelleil A."/>
            <person name="Alvarado L."/>
            <person name="Arachchi H.M."/>
            <person name="Berlin A.M."/>
            <person name="Chapman S.B."/>
            <person name="Goldberg J."/>
            <person name="Griggs A."/>
            <person name="Gujja S."/>
            <person name="Hansen M."/>
            <person name="Howarth C."/>
            <person name="Imamovic A."/>
            <person name="Larimer J."/>
            <person name="McCowan C."/>
            <person name="Montmayeur A."/>
            <person name="Murphy C."/>
            <person name="Neiman D."/>
            <person name="Pearson M."/>
            <person name="Priest M."/>
            <person name="Roberts A."/>
            <person name="Saif S."/>
            <person name="Shea T."/>
            <person name="Sisk P."/>
            <person name="Sykes S."/>
            <person name="Wortman J."/>
            <person name="Nusbaum C."/>
            <person name="Birren B."/>
        </authorList>
    </citation>
    <scope>NUCLEOTIDE SEQUENCE [LARGE SCALE GENOMIC DNA]</scope>
    <source>
        <strain evidence="6">race PST-78</strain>
    </source>
</reference>